<reference evidence="2" key="2">
    <citation type="submission" date="2020-11" db="EMBL/GenBank/DDBJ databases">
        <authorList>
            <consortium name="DOE Joint Genome Institute"/>
            <person name="Kuo A."/>
            <person name="Miyauchi S."/>
            <person name="Kiss E."/>
            <person name="Drula E."/>
            <person name="Kohler A."/>
            <person name="Sanchez-Garcia M."/>
            <person name="Andreopoulos B."/>
            <person name="Barry K.W."/>
            <person name="Bonito G."/>
            <person name="Buee M."/>
            <person name="Carver A."/>
            <person name="Chen C."/>
            <person name="Cichocki N."/>
            <person name="Clum A."/>
            <person name="Culley D."/>
            <person name="Crous P.W."/>
            <person name="Fauchery L."/>
            <person name="Girlanda M."/>
            <person name="Hayes R."/>
            <person name="Keri Z."/>
            <person name="Labutti K."/>
            <person name="Lipzen A."/>
            <person name="Lombard V."/>
            <person name="Magnuson J."/>
            <person name="Maillard F."/>
            <person name="Morin E."/>
            <person name="Murat C."/>
            <person name="Nolan M."/>
            <person name="Ohm R."/>
            <person name="Pangilinan J."/>
            <person name="Pereira M."/>
            <person name="Perotto S."/>
            <person name="Peter M."/>
            <person name="Riley R."/>
            <person name="Sitrit Y."/>
            <person name="Stielow B."/>
            <person name="Szollosi G."/>
            <person name="Zifcakova L."/>
            <person name="Stursova M."/>
            <person name="Spatafora J.W."/>
            <person name="Tedersoo L."/>
            <person name="Vaario L.-M."/>
            <person name="Yamada A."/>
            <person name="Yan M."/>
            <person name="Wang P."/>
            <person name="Xu J."/>
            <person name="Bruns T."/>
            <person name="Baldrian P."/>
            <person name="Vilgalys R."/>
            <person name="Henrissat B."/>
            <person name="Grigoriev I.V."/>
            <person name="Hibbett D."/>
            <person name="Nagy L.G."/>
            <person name="Martin F.M."/>
        </authorList>
    </citation>
    <scope>NUCLEOTIDE SEQUENCE</scope>
    <source>
        <strain evidence="2">UH-Tt-Lm1</strain>
    </source>
</reference>
<reference evidence="2" key="1">
    <citation type="journal article" date="2020" name="Nat. Commun.">
        <title>Large-scale genome sequencing of mycorrhizal fungi provides insights into the early evolution of symbiotic traits.</title>
        <authorList>
            <person name="Miyauchi S."/>
            <person name="Kiss E."/>
            <person name="Kuo A."/>
            <person name="Drula E."/>
            <person name="Kohler A."/>
            <person name="Sanchez-Garcia M."/>
            <person name="Morin E."/>
            <person name="Andreopoulos B."/>
            <person name="Barry K.W."/>
            <person name="Bonito G."/>
            <person name="Buee M."/>
            <person name="Carver A."/>
            <person name="Chen C."/>
            <person name="Cichocki N."/>
            <person name="Clum A."/>
            <person name="Culley D."/>
            <person name="Crous P.W."/>
            <person name="Fauchery L."/>
            <person name="Girlanda M."/>
            <person name="Hayes R.D."/>
            <person name="Keri Z."/>
            <person name="LaButti K."/>
            <person name="Lipzen A."/>
            <person name="Lombard V."/>
            <person name="Magnuson J."/>
            <person name="Maillard F."/>
            <person name="Murat C."/>
            <person name="Nolan M."/>
            <person name="Ohm R.A."/>
            <person name="Pangilinan J."/>
            <person name="Pereira M.F."/>
            <person name="Perotto S."/>
            <person name="Peter M."/>
            <person name="Pfister S."/>
            <person name="Riley R."/>
            <person name="Sitrit Y."/>
            <person name="Stielow J.B."/>
            <person name="Szollosi G."/>
            <person name="Zifcakova L."/>
            <person name="Stursova M."/>
            <person name="Spatafora J.W."/>
            <person name="Tedersoo L."/>
            <person name="Vaario L.M."/>
            <person name="Yamada A."/>
            <person name="Yan M."/>
            <person name="Wang P."/>
            <person name="Xu J."/>
            <person name="Bruns T."/>
            <person name="Baldrian P."/>
            <person name="Vilgalys R."/>
            <person name="Dunand C."/>
            <person name="Henrissat B."/>
            <person name="Grigoriev I.V."/>
            <person name="Hibbett D."/>
            <person name="Nagy L.G."/>
            <person name="Martin F.M."/>
        </authorList>
    </citation>
    <scope>NUCLEOTIDE SEQUENCE</scope>
    <source>
        <strain evidence="2">UH-Tt-Lm1</strain>
    </source>
</reference>
<dbReference type="PANTHER" id="PTHR48174">
    <property type="entry name" value="DUF946 FAMILY PROTEIN"/>
    <property type="match status" value="1"/>
</dbReference>
<dbReference type="InterPro" id="IPR009291">
    <property type="entry name" value="Vps62"/>
</dbReference>
<keyword evidence="1" id="KW-0732">Signal</keyword>
<gene>
    <name evidence="2" type="ORF">BJ322DRAFT_621780</name>
</gene>
<evidence type="ECO:0000313" key="2">
    <source>
        <dbReference type="EMBL" id="KAF9788294.1"/>
    </source>
</evidence>
<organism evidence="2 3">
    <name type="scientific">Thelephora terrestris</name>
    <dbReference type="NCBI Taxonomy" id="56493"/>
    <lineage>
        <taxon>Eukaryota</taxon>
        <taxon>Fungi</taxon>
        <taxon>Dikarya</taxon>
        <taxon>Basidiomycota</taxon>
        <taxon>Agaricomycotina</taxon>
        <taxon>Agaricomycetes</taxon>
        <taxon>Thelephorales</taxon>
        <taxon>Thelephoraceae</taxon>
        <taxon>Thelephora</taxon>
    </lineage>
</organism>
<evidence type="ECO:0008006" key="4">
    <source>
        <dbReference type="Google" id="ProtNLM"/>
    </source>
</evidence>
<keyword evidence="3" id="KW-1185">Reference proteome</keyword>
<dbReference type="EMBL" id="WIUZ02000004">
    <property type="protein sequence ID" value="KAF9788294.1"/>
    <property type="molecule type" value="Genomic_DNA"/>
</dbReference>
<dbReference type="OrthoDB" id="188042at2759"/>
<dbReference type="AlphaFoldDB" id="A0A9P6HJD8"/>
<evidence type="ECO:0000256" key="1">
    <source>
        <dbReference type="SAM" id="SignalP"/>
    </source>
</evidence>
<sequence length="331" mass="35854">MVAIHVSSLLVYLAALVAVVDAVPDKRADSFPDFVLKYAPLSYLHSDEQYWPTDVAVHLPKVIPEVNFTPVGPPPTLQTLSSFANNVYLTAVEDVIAHDTEFFRSTVGKPVNNFSTAPATVIVVEKPGGITDAFFFYFYSFNLGGTVLGRRFGNHVGDWEHTMVRFVNGAPDVVYYSEHSGGAAYNYSAVEKIGARPVSYIATGTHANYATSGDHTYEQMPLGNSTDQTNQGPIWDVTKNFRGFWYTMSNGAVSLAPGAGTGGALEVSEGPSWLDFGGYWGDQKWPTTKPGQYCEGDQCLVNDGPTGPLSKNLGRTAPCQNESPCIVQNSL</sequence>
<evidence type="ECO:0000313" key="3">
    <source>
        <dbReference type="Proteomes" id="UP000736335"/>
    </source>
</evidence>
<proteinExistence type="predicted"/>
<accession>A0A9P6HJD8</accession>
<feature type="chain" id="PRO_5040383073" description="Vacuolar protein sorting-associated protein 62" evidence="1">
    <location>
        <begin position="23"/>
        <end position="331"/>
    </location>
</feature>
<protein>
    <recommendedName>
        <fullName evidence="4">Vacuolar protein sorting-associated protein 62</fullName>
    </recommendedName>
</protein>
<feature type="signal peptide" evidence="1">
    <location>
        <begin position="1"/>
        <end position="22"/>
    </location>
</feature>
<dbReference type="Pfam" id="PF06101">
    <property type="entry name" value="Vps62"/>
    <property type="match status" value="1"/>
</dbReference>
<comment type="caution">
    <text evidence="2">The sequence shown here is derived from an EMBL/GenBank/DDBJ whole genome shotgun (WGS) entry which is preliminary data.</text>
</comment>
<dbReference type="PANTHER" id="PTHR48174:SF5">
    <property type="entry name" value="VACUOLAR PROTEIN SORTING-ASSOCIATED PROTEIN 62"/>
    <property type="match status" value="1"/>
</dbReference>
<dbReference type="Proteomes" id="UP000736335">
    <property type="component" value="Unassembled WGS sequence"/>
</dbReference>
<name>A0A9P6HJD8_9AGAM</name>